<evidence type="ECO:0008006" key="4">
    <source>
        <dbReference type="Google" id="ProtNLM"/>
    </source>
</evidence>
<comment type="caution">
    <text evidence="2">The sequence shown here is derived from an EMBL/GenBank/DDBJ whole genome shotgun (WGS) entry which is preliminary data.</text>
</comment>
<feature type="region of interest" description="Disordered" evidence="1">
    <location>
        <begin position="271"/>
        <end position="314"/>
    </location>
</feature>
<dbReference type="PANTHER" id="PTHR40625">
    <property type="entry name" value="GTP-BINDING PROTEIN ESDC-RELATED"/>
    <property type="match status" value="1"/>
</dbReference>
<feature type="region of interest" description="Disordered" evidence="1">
    <location>
        <begin position="199"/>
        <end position="244"/>
    </location>
</feature>
<dbReference type="InterPro" id="IPR013783">
    <property type="entry name" value="Ig-like_fold"/>
</dbReference>
<dbReference type="InterPro" id="IPR014756">
    <property type="entry name" value="Ig_E-set"/>
</dbReference>
<dbReference type="SUPFAM" id="SSF81296">
    <property type="entry name" value="E set domains"/>
    <property type="match status" value="1"/>
</dbReference>
<evidence type="ECO:0000313" key="3">
    <source>
        <dbReference type="Proteomes" id="UP000285405"/>
    </source>
</evidence>
<feature type="compositionally biased region" description="Low complexity" evidence="1">
    <location>
        <begin position="201"/>
        <end position="244"/>
    </location>
</feature>
<dbReference type="EMBL" id="MCBR01011703">
    <property type="protein sequence ID" value="RKF65709.1"/>
    <property type="molecule type" value="Genomic_DNA"/>
</dbReference>
<feature type="compositionally biased region" description="Basic and acidic residues" evidence="1">
    <location>
        <begin position="304"/>
        <end position="314"/>
    </location>
</feature>
<feature type="region of interest" description="Disordered" evidence="1">
    <location>
        <begin position="103"/>
        <end position="147"/>
    </location>
</feature>
<protein>
    <recommendedName>
        <fullName evidence="4">GTP-binding protein EsdC</fullName>
    </recommendedName>
</protein>
<evidence type="ECO:0000256" key="1">
    <source>
        <dbReference type="SAM" id="MobiDB-lite"/>
    </source>
</evidence>
<dbReference type="Proteomes" id="UP000285405">
    <property type="component" value="Unassembled WGS sequence"/>
</dbReference>
<name>A0A420I7Q3_9PEZI</name>
<organism evidence="2 3">
    <name type="scientific">Golovinomyces cichoracearum</name>
    <dbReference type="NCBI Taxonomy" id="62708"/>
    <lineage>
        <taxon>Eukaryota</taxon>
        <taxon>Fungi</taxon>
        <taxon>Dikarya</taxon>
        <taxon>Ascomycota</taxon>
        <taxon>Pezizomycotina</taxon>
        <taxon>Leotiomycetes</taxon>
        <taxon>Erysiphales</taxon>
        <taxon>Erysiphaceae</taxon>
        <taxon>Golovinomyces</taxon>
    </lineage>
</organism>
<proteinExistence type="predicted"/>
<reference evidence="2 3" key="1">
    <citation type="journal article" date="2018" name="BMC Genomics">
        <title>Comparative genome analyses reveal sequence features reflecting distinct modes of host-adaptation between dicot and monocot powdery mildew.</title>
        <authorList>
            <person name="Wu Y."/>
            <person name="Ma X."/>
            <person name="Pan Z."/>
            <person name="Kale S.D."/>
            <person name="Song Y."/>
            <person name="King H."/>
            <person name="Zhang Q."/>
            <person name="Presley C."/>
            <person name="Deng X."/>
            <person name="Wei C.I."/>
            <person name="Xiao S."/>
        </authorList>
    </citation>
    <scope>NUCLEOTIDE SEQUENCE [LARGE SCALE GENOMIC DNA]</scope>
    <source>
        <strain evidence="2">UCSC1</strain>
    </source>
</reference>
<dbReference type="AlphaFoldDB" id="A0A420I7Q3"/>
<accession>A0A420I7Q3</accession>
<evidence type="ECO:0000313" key="2">
    <source>
        <dbReference type="EMBL" id="RKF65709.1"/>
    </source>
</evidence>
<dbReference type="OrthoDB" id="5364946at2759"/>
<sequence>MASLQLTFELRAVPGSKTVHLLGSWDNYTVQLPLSKSRASSRSGNWLGTYKFQNKTLQPGKRYWYYYIVDGHQIAYNPKKSSVTEPITNQFLNILDIPFEGTHQKLGSSRNPKSDTGKYSPAINYSLDKKTSNARRGSSRDYPGLTVDIPKGRPLSISKIKSPKPITPHLTKFILESDFSSTSIHEMTSLLSVASLESHRSNQSKSSGSSVFSYSGSSMSSRSDNDSPGSTCSLSDSDSSCSGSQCSCELYGITRQGDREKLDCGGMRCGYTDDSSSCSSSEDDSHSMSQRRYRRLVSSSKNSYPEEKFQKRKQ</sequence>
<gene>
    <name evidence="2" type="ORF">GcC1_117011</name>
</gene>
<dbReference type="PANTHER" id="PTHR40625:SF2">
    <property type="entry name" value="GTP-BINDING PROTEIN ESDC"/>
    <property type="match status" value="1"/>
</dbReference>
<dbReference type="Gene3D" id="2.60.40.10">
    <property type="entry name" value="Immunoglobulins"/>
    <property type="match status" value="1"/>
</dbReference>